<dbReference type="Pfam" id="PF04909">
    <property type="entry name" value="Amidohydro_2"/>
    <property type="match status" value="1"/>
</dbReference>
<keyword evidence="4" id="KW-1185">Reference proteome</keyword>
<dbReference type="SUPFAM" id="SSF51556">
    <property type="entry name" value="Metallo-dependent hydrolases"/>
    <property type="match status" value="1"/>
</dbReference>
<sequence length="329" mass="35843">MGFSMDRADCRGRPAVAQPRPNRPWECSMPDTGPAGRSDVPRSRRRCLPACALAAALLAGGSSAPAGPPQPPLFDAHLHYTGIDVAALPPTEIIAIFDAGGVTRAVVSGMPTSAVERLHAAAPERIIPFLNVYNAPGAKRDWMHDKTLPERVAELLDAAGGIYRGIGELHIFAEDAQSPVLMALADMAAERGLMLQIHGDAEVIDAVFARRPRVTVLWAHLGTKPRPQAIAPVLARHPNLYADTSVRDGRFVDEQGRLKPEWRAFFTEHADRVLVGVDTFWTRRWRRFDEVAAEIRGWLGQLPPAVADKLAHGNAERLFDDGAQPGPLR</sequence>
<organism evidence="3 4">
    <name type="scientific">Thiohalocapsa halophila</name>
    <dbReference type="NCBI Taxonomy" id="69359"/>
    <lineage>
        <taxon>Bacteria</taxon>
        <taxon>Pseudomonadati</taxon>
        <taxon>Pseudomonadota</taxon>
        <taxon>Gammaproteobacteria</taxon>
        <taxon>Chromatiales</taxon>
        <taxon>Chromatiaceae</taxon>
        <taxon>Thiohalocapsa</taxon>
    </lineage>
</organism>
<proteinExistence type="predicted"/>
<protein>
    <recommendedName>
        <fullName evidence="2">Amidohydrolase-related domain-containing protein</fullName>
    </recommendedName>
</protein>
<name>A0ABS1CD50_9GAMM</name>
<dbReference type="InterPro" id="IPR006680">
    <property type="entry name" value="Amidohydro-rel"/>
</dbReference>
<dbReference type="EMBL" id="NRRV01000005">
    <property type="protein sequence ID" value="MBK1629825.1"/>
    <property type="molecule type" value="Genomic_DNA"/>
</dbReference>
<feature type="region of interest" description="Disordered" evidence="1">
    <location>
        <begin position="1"/>
        <end position="41"/>
    </location>
</feature>
<feature type="domain" description="Amidohydrolase-related" evidence="2">
    <location>
        <begin position="80"/>
        <end position="320"/>
    </location>
</feature>
<accession>A0ABS1CD50</accession>
<dbReference type="Proteomes" id="UP000748752">
    <property type="component" value="Unassembled WGS sequence"/>
</dbReference>
<comment type="caution">
    <text evidence="3">The sequence shown here is derived from an EMBL/GenBank/DDBJ whole genome shotgun (WGS) entry which is preliminary data.</text>
</comment>
<evidence type="ECO:0000256" key="1">
    <source>
        <dbReference type="SAM" id="MobiDB-lite"/>
    </source>
</evidence>
<evidence type="ECO:0000259" key="2">
    <source>
        <dbReference type="Pfam" id="PF04909"/>
    </source>
</evidence>
<dbReference type="Gene3D" id="3.20.20.140">
    <property type="entry name" value="Metal-dependent hydrolases"/>
    <property type="match status" value="1"/>
</dbReference>
<feature type="compositionally biased region" description="Basic and acidic residues" evidence="1">
    <location>
        <begin position="1"/>
        <end position="12"/>
    </location>
</feature>
<reference evidence="3 4" key="1">
    <citation type="journal article" date="2020" name="Microorganisms">
        <title>Osmotic Adaptation and Compatible Solute Biosynthesis of Phototrophic Bacteria as Revealed from Genome Analyses.</title>
        <authorList>
            <person name="Imhoff J.F."/>
            <person name="Rahn T."/>
            <person name="Kunzel S."/>
            <person name="Keller A."/>
            <person name="Neulinger S.C."/>
        </authorList>
    </citation>
    <scope>NUCLEOTIDE SEQUENCE [LARGE SCALE GENOMIC DNA]</scope>
    <source>
        <strain evidence="3 4">DSM 6210</strain>
    </source>
</reference>
<evidence type="ECO:0000313" key="4">
    <source>
        <dbReference type="Proteomes" id="UP000748752"/>
    </source>
</evidence>
<evidence type="ECO:0000313" key="3">
    <source>
        <dbReference type="EMBL" id="MBK1629825.1"/>
    </source>
</evidence>
<dbReference type="InterPro" id="IPR032466">
    <property type="entry name" value="Metal_Hydrolase"/>
</dbReference>
<gene>
    <name evidence="3" type="ORF">CKO31_03525</name>
</gene>